<accession>A0A4V3BTH9</accession>
<gene>
    <name evidence="4" type="ORF">EV664_1054</name>
</gene>
<dbReference type="OrthoDB" id="9780903at2"/>
<dbReference type="InterPro" id="IPR012093">
    <property type="entry name" value="Pirin"/>
</dbReference>
<evidence type="ECO:0000256" key="1">
    <source>
        <dbReference type="ARBA" id="ARBA00008416"/>
    </source>
</evidence>
<name>A0A4V3BTH9_9SPHN</name>
<dbReference type="RefSeq" id="WP_133495371.1">
    <property type="nucleotide sequence ID" value="NZ_SNWD01000005.1"/>
</dbReference>
<evidence type="ECO:0000256" key="2">
    <source>
        <dbReference type="RuleBase" id="RU003457"/>
    </source>
</evidence>
<evidence type="ECO:0000259" key="3">
    <source>
        <dbReference type="Pfam" id="PF02678"/>
    </source>
</evidence>
<dbReference type="EMBL" id="SNWD01000005">
    <property type="protein sequence ID" value="TDN82808.1"/>
    <property type="molecule type" value="Genomic_DNA"/>
</dbReference>
<keyword evidence="5" id="KW-1185">Reference proteome</keyword>
<evidence type="ECO:0000313" key="4">
    <source>
        <dbReference type="EMBL" id="TDN82808.1"/>
    </source>
</evidence>
<organism evidence="4 5">
    <name type="scientific">Stakelama pacifica</name>
    <dbReference type="NCBI Taxonomy" id="517720"/>
    <lineage>
        <taxon>Bacteria</taxon>
        <taxon>Pseudomonadati</taxon>
        <taxon>Pseudomonadota</taxon>
        <taxon>Alphaproteobacteria</taxon>
        <taxon>Sphingomonadales</taxon>
        <taxon>Sphingomonadaceae</taxon>
        <taxon>Stakelama</taxon>
    </lineage>
</organism>
<feature type="domain" description="Pirin N-terminal" evidence="3">
    <location>
        <begin position="38"/>
        <end position="122"/>
    </location>
</feature>
<reference evidence="4 5" key="1">
    <citation type="submission" date="2019-03" db="EMBL/GenBank/DDBJ databases">
        <title>Genomic Encyclopedia of Type Strains, Phase IV (KMG-IV): sequencing the most valuable type-strain genomes for metagenomic binning, comparative biology and taxonomic classification.</title>
        <authorList>
            <person name="Goeker M."/>
        </authorList>
    </citation>
    <scope>NUCLEOTIDE SEQUENCE [LARGE SCALE GENOMIC DNA]</scope>
    <source>
        <strain evidence="4 5">DSM 25059</strain>
    </source>
</reference>
<comment type="similarity">
    <text evidence="1 2">Belongs to the pirin family.</text>
</comment>
<dbReference type="InterPro" id="IPR003829">
    <property type="entry name" value="Pirin_N_dom"/>
</dbReference>
<proteinExistence type="inferred from homology"/>
<dbReference type="AlphaFoldDB" id="A0A4V3BTH9"/>
<dbReference type="SUPFAM" id="SSF51182">
    <property type="entry name" value="RmlC-like cupins"/>
    <property type="match status" value="1"/>
</dbReference>
<dbReference type="CDD" id="cd02247">
    <property type="entry name" value="cupin_pirin_C"/>
    <property type="match status" value="1"/>
</dbReference>
<sequence length="275" mass="29406">MATRSTDTSTTRAIRIKTSGRKVGPVIRLIDPGDIGEITKPFVFLDDAEIPPCPGNAMNWHPHSGVGALTIITSGRNRYKETTGKQGGVEPDGIEWMASGKGVWHAASAIGHTNLIGYQVWMLLPPEAELAPSYSRHFAADEIEIIDGVRVILGSWQDRQGPVPYENAATLLDVRRKAGEAFAFTIEPEHQLAWIAVQSGSVFAGGETIGAGELAVFADGAEPIAIEATADARFLVASARRTEGPLFVGKSSVHSSAEALEKGEAEIARLKITLR</sequence>
<dbReference type="Pfam" id="PF02678">
    <property type="entry name" value="Pirin"/>
    <property type="match status" value="1"/>
</dbReference>
<dbReference type="InterPro" id="IPR014710">
    <property type="entry name" value="RmlC-like_jellyroll"/>
</dbReference>
<evidence type="ECO:0000313" key="5">
    <source>
        <dbReference type="Proteomes" id="UP000295493"/>
    </source>
</evidence>
<comment type="caution">
    <text evidence="4">The sequence shown here is derived from an EMBL/GenBank/DDBJ whole genome shotgun (WGS) entry which is preliminary data.</text>
</comment>
<dbReference type="PIRSF" id="PIRSF006232">
    <property type="entry name" value="Pirin"/>
    <property type="match status" value="1"/>
</dbReference>
<dbReference type="Proteomes" id="UP000295493">
    <property type="component" value="Unassembled WGS sequence"/>
</dbReference>
<dbReference type="PANTHER" id="PTHR13903:SF8">
    <property type="entry name" value="PIRIN"/>
    <property type="match status" value="1"/>
</dbReference>
<dbReference type="PANTHER" id="PTHR13903">
    <property type="entry name" value="PIRIN-RELATED"/>
    <property type="match status" value="1"/>
</dbReference>
<protein>
    <submittedName>
        <fullName evidence="4">Redox-sensitive bicupin YhaK (Pirin superfamily)</fullName>
    </submittedName>
</protein>
<dbReference type="InterPro" id="IPR011051">
    <property type="entry name" value="RmlC_Cupin_sf"/>
</dbReference>
<dbReference type="Gene3D" id="2.60.120.10">
    <property type="entry name" value="Jelly Rolls"/>
    <property type="match status" value="1"/>
</dbReference>